<sequence length="778" mass="84004">MLGQWWAAGPILVEMAIALILPGVFWVRSWVRSSVIAVGIAPAITLGFLTILSVVFDRGDVTWSREKVFPLLGIAFVLGCVNWLFATARRAGGGRLQPGSLLSHIGPRQPLGAEQVRVRASMWMMIAVGTFVAALPMLLHASPRNPVQQWDSTFHLNGVWTIVRTGNASPFGGLSDLYGGRDVFYPTTWHAFTALFATPKTVVLTANVTSLVLMLVWVIGATAMTSVITRKRGAILAAPVLAGALLDMPADNLTMYNQWPLATGLALIPGVVALAVIVGRRLLDARRVGVGALAHQIPLTILLLAGTFGASVAHPSSAFTIYVMLIAAFLSGVGGGAIRAYRRGARSLAFVGGLVCVASLVTPFLLLTTGKIRAMGNYPRAGISWEYAFSHTFTPAPPFSQTTAMTMLIAVQVVLLLVGIAMSVDAFSVFRIDEAGPAQHADTPDWEPGAIWPIVSYLLFCFLTFLAYAPIGELRTFLLAPWYLDPRRIMGPHGLTMVPLMAIGFERISFLVFEWVARVSQGVTAQLTPEDDGGTEEVAHVLRTEEVAQPGGAQEGVQAGEAEEPEFFGARQTDELVGANMGEEHLPALFPRWLIDVVIGVLLLLLTGGGALDARLRATDYVYDPENLGKPGMADTAELAMIRRMQLLIPGDSLVLGDPIAGAAYTEVLGQHDAVFPQLSTTNNEERWQQVLVKHFNEIHDNPEVCEVVNQLGITHYYADEDGKYYNFLRSSRFPGLYNVDTSYGFELVDQGGTAKLYRITACGAVSENADSASAENK</sequence>
<keyword evidence="1" id="KW-0472">Membrane</keyword>
<feature type="transmembrane region" description="Helical" evidence="1">
    <location>
        <begin position="450"/>
        <end position="471"/>
    </location>
</feature>
<feature type="transmembrane region" description="Helical" evidence="1">
    <location>
        <begin position="6"/>
        <end position="27"/>
    </location>
</feature>
<evidence type="ECO:0000256" key="1">
    <source>
        <dbReference type="SAM" id="Phobius"/>
    </source>
</evidence>
<name>A0A2I1I5A0_9ACTO</name>
<dbReference type="AlphaFoldDB" id="A0A2I1I5A0"/>
<keyword evidence="2" id="KW-0560">Oxidoreductase</keyword>
<feature type="transmembrane region" description="Helical" evidence="1">
    <location>
        <begin position="233"/>
        <end position="250"/>
    </location>
</feature>
<feature type="transmembrane region" description="Helical" evidence="1">
    <location>
        <begin position="68"/>
        <end position="86"/>
    </location>
</feature>
<feature type="transmembrane region" description="Helical" evidence="1">
    <location>
        <begin position="122"/>
        <end position="141"/>
    </location>
</feature>
<gene>
    <name evidence="2" type="ORF">CYJ25_04810</name>
</gene>
<dbReference type="OrthoDB" id="3169698at2"/>
<dbReference type="InterPro" id="IPR046671">
    <property type="entry name" value="DUF6541"/>
</dbReference>
<protein>
    <submittedName>
        <fullName evidence="2">Beta-carotene 15,15'-monooxygenase</fullName>
    </submittedName>
</protein>
<feature type="transmembrane region" description="Helical" evidence="1">
    <location>
        <begin position="348"/>
        <end position="367"/>
    </location>
</feature>
<feature type="transmembrane region" description="Helical" evidence="1">
    <location>
        <begin position="34"/>
        <end position="56"/>
    </location>
</feature>
<dbReference type="Pfam" id="PF20176">
    <property type="entry name" value="DUF6541"/>
    <property type="match status" value="1"/>
</dbReference>
<feature type="transmembrane region" description="Helical" evidence="1">
    <location>
        <begin position="202"/>
        <end position="221"/>
    </location>
</feature>
<dbReference type="EMBL" id="PKKJ01000004">
    <property type="protein sequence ID" value="PKY66300.1"/>
    <property type="molecule type" value="Genomic_DNA"/>
</dbReference>
<dbReference type="Proteomes" id="UP000234545">
    <property type="component" value="Unassembled WGS sequence"/>
</dbReference>
<feature type="transmembrane region" description="Helical" evidence="1">
    <location>
        <begin position="290"/>
        <end position="313"/>
    </location>
</feature>
<feature type="transmembrane region" description="Helical" evidence="1">
    <location>
        <begin position="319"/>
        <end position="341"/>
    </location>
</feature>
<keyword evidence="1" id="KW-1133">Transmembrane helix</keyword>
<comment type="caution">
    <text evidence="2">The sequence shown here is derived from an EMBL/GenBank/DDBJ whole genome shotgun (WGS) entry which is preliminary data.</text>
</comment>
<accession>A0A2I1I5A0</accession>
<evidence type="ECO:0000313" key="3">
    <source>
        <dbReference type="Proteomes" id="UP000234545"/>
    </source>
</evidence>
<evidence type="ECO:0000313" key="2">
    <source>
        <dbReference type="EMBL" id="PKY66300.1"/>
    </source>
</evidence>
<keyword evidence="1" id="KW-0812">Transmembrane</keyword>
<feature type="transmembrane region" description="Helical" evidence="1">
    <location>
        <begin position="407"/>
        <end position="430"/>
    </location>
</feature>
<proteinExistence type="predicted"/>
<dbReference type="GO" id="GO:0004497">
    <property type="term" value="F:monooxygenase activity"/>
    <property type="evidence" value="ECO:0007669"/>
    <property type="project" value="UniProtKB-KW"/>
</dbReference>
<keyword evidence="2" id="KW-0503">Monooxygenase</keyword>
<feature type="transmembrane region" description="Helical" evidence="1">
    <location>
        <begin position="256"/>
        <end position="278"/>
    </location>
</feature>
<dbReference type="RefSeq" id="WP_101628064.1">
    <property type="nucleotide sequence ID" value="NZ_PKKJ01000004.1"/>
</dbReference>
<reference evidence="2 3" key="1">
    <citation type="submission" date="2017-12" db="EMBL/GenBank/DDBJ databases">
        <title>Phylogenetic diversity of female urinary microbiome.</title>
        <authorList>
            <person name="Thomas-White K."/>
            <person name="Wolfe A.J."/>
        </authorList>
    </citation>
    <scope>NUCLEOTIDE SEQUENCE [LARGE SCALE GENOMIC DNA]</scope>
    <source>
        <strain evidence="2 3">UMB0250</strain>
    </source>
</reference>
<organism evidence="2 3">
    <name type="scientific">Schaalia turicensis</name>
    <dbReference type="NCBI Taxonomy" id="131111"/>
    <lineage>
        <taxon>Bacteria</taxon>
        <taxon>Bacillati</taxon>
        <taxon>Actinomycetota</taxon>
        <taxon>Actinomycetes</taxon>
        <taxon>Actinomycetales</taxon>
        <taxon>Actinomycetaceae</taxon>
        <taxon>Schaalia</taxon>
    </lineage>
</organism>